<feature type="region of interest" description="Disordered" evidence="1">
    <location>
        <begin position="1"/>
        <end position="34"/>
    </location>
</feature>
<organism evidence="2 3">
    <name type="scientific">Laetiporus sulphureus 93-53</name>
    <dbReference type="NCBI Taxonomy" id="1314785"/>
    <lineage>
        <taxon>Eukaryota</taxon>
        <taxon>Fungi</taxon>
        <taxon>Dikarya</taxon>
        <taxon>Basidiomycota</taxon>
        <taxon>Agaricomycotina</taxon>
        <taxon>Agaricomycetes</taxon>
        <taxon>Polyporales</taxon>
        <taxon>Laetiporus</taxon>
    </lineage>
</organism>
<sequence length="59" mass="6955">MPTILDDVRTNDDCRPTMRTDPPTSNTSSERREEINPWWRENWTRLCSTRSPWATSSIS</sequence>
<dbReference type="AlphaFoldDB" id="A0A165EVI8"/>
<dbReference type="GeneID" id="63831876"/>
<protein>
    <submittedName>
        <fullName evidence="2">Uncharacterized protein</fullName>
    </submittedName>
</protein>
<dbReference type="Proteomes" id="UP000076871">
    <property type="component" value="Unassembled WGS sequence"/>
</dbReference>
<dbReference type="InParanoid" id="A0A165EVI8"/>
<keyword evidence="3" id="KW-1185">Reference proteome</keyword>
<evidence type="ECO:0000313" key="3">
    <source>
        <dbReference type="Proteomes" id="UP000076871"/>
    </source>
</evidence>
<evidence type="ECO:0000256" key="1">
    <source>
        <dbReference type="SAM" id="MobiDB-lite"/>
    </source>
</evidence>
<reference evidence="2 3" key="1">
    <citation type="journal article" date="2016" name="Mol. Biol. Evol.">
        <title>Comparative Genomics of Early-Diverging Mushroom-Forming Fungi Provides Insights into the Origins of Lignocellulose Decay Capabilities.</title>
        <authorList>
            <person name="Nagy L.G."/>
            <person name="Riley R."/>
            <person name="Tritt A."/>
            <person name="Adam C."/>
            <person name="Daum C."/>
            <person name="Floudas D."/>
            <person name="Sun H."/>
            <person name="Yadav J.S."/>
            <person name="Pangilinan J."/>
            <person name="Larsson K.H."/>
            <person name="Matsuura K."/>
            <person name="Barry K."/>
            <person name="Labutti K."/>
            <person name="Kuo R."/>
            <person name="Ohm R.A."/>
            <person name="Bhattacharya S.S."/>
            <person name="Shirouzu T."/>
            <person name="Yoshinaga Y."/>
            <person name="Martin F.M."/>
            <person name="Grigoriev I.V."/>
            <person name="Hibbett D.S."/>
        </authorList>
    </citation>
    <scope>NUCLEOTIDE SEQUENCE [LARGE SCALE GENOMIC DNA]</scope>
    <source>
        <strain evidence="2 3">93-53</strain>
    </source>
</reference>
<gene>
    <name evidence="2" type="ORF">LAESUDRAFT_86238</name>
</gene>
<feature type="compositionally biased region" description="Basic and acidic residues" evidence="1">
    <location>
        <begin position="1"/>
        <end position="18"/>
    </location>
</feature>
<evidence type="ECO:0000313" key="2">
    <source>
        <dbReference type="EMBL" id="KZT07852.1"/>
    </source>
</evidence>
<proteinExistence type="predicted"/>
<name>A0A165EVI8_9APHY</name>
<accession>A0A165EVI8</accession>
<dbReference type="EMBL" id="KV427617">
    <property type="protein sequence ID" value="KZT07852.1"/>
    <property type="molecule type" value="Genomic_DNA"/>
</dbReference>
<dbReference type="RefSeq" id="XP_040765592.1">
    <property type="nucleotide sequence ID" value="XM_040914849.1"/>
</dbReference>